<dbReference type="InterPro" id="IPR021410">
    <property type="entry name" value="FAF"/>
</dbReference>
<dbReference type="Gramene" id="Jr11_01980_p1">
    <property type="protein sequence ID" value="cds.Jr11_01980_p1"/>
    <property type="gene ID" value="Jr11_01980"/>
</dbReference>
<dbReference type="PANTHER" id="PTHR33155">
    <property type="entry name" value="FANTASTIC FOUR-LIKE PROTEIN (DUF3049)"/>
    <property type="match status" value="1"/>
</dbReference>
<comment type="similarity">
    <text evidence="1">Belongs to the fantastic four family.</text>
</comment>
<reference evidence="4" key="2">
    <citation type="submission" date="2020-03" db="EMBL/GenBank/DDBJ databases">
        <title>Walnut 2.0.</title>
        <authorList>
            <person name="Marrano A."/>
            <person name="Britton M."/>
            <person name="Zimin A.V."/>
            <person name="Zaini P.A."/>
            <person name="Workman R."/>
            <person name="Puiu D."/>
            <person name="Bianco L."/>
            <person name="Allen B.J."/>
            <person name="Troggio M."/>
            <person name="Leslie C.A."/>
            <person name="Timp W."/>
            <person name="Dendekar A."/>
            <person name="Salzberg S.L."/>
            <person name="Neale D.B."/>
        </authorList>
    </citation>
    <scope>NUCLEOTIDE SEQUENCE</scope>
    <source>
        <tissue evidence="4">Leaves</tissue>
    </source>
</reference>
<comment type="caution">
    <text evidence="4">The sequence shown here is derived from an EMBL/GenBank/DDBJ whole genome shotgun (WGS) entry which is preliminary data.</text>
</comment>
<evidence type="ECO:0000259" key="3">
    <source>
        <dbReference type="Pfam" id="PF11250"/>
    </source>
</evidence>
<organism evidence="4 5">
    <name type="scientific">Juglans regia</name>
    <name type="common">English walnut</name>
    <dbReference type="NCBI Taxonomy" id="51240"/>
    <lineage>
        <taxon>Eukaryota</taxon>
        <taxon>Viridiplantae</taxon>
        <taxon>Streptophyta</taxon>
        <taxon>Embryophyta</taxon>
        <taxon>Tracheophyta</taxon>
        <taxon>Spermatophyta</taxon>
        <taxon>Magnoliopsida</taxon>
        <taxon>eudicotyledons</taxon>
        <taxon>Gunneridae</taxon>
        <taxon>Pentapetalae</taxon>
        <taxon>rosids</taxon>
        <taxon>fabids</taxon>
        <taxon>Fagales</taxon>
        <taxon>Juglandaceae</taxon>
        <taxon>Juglans</taxon>
    </lineage>
</organism>
<feature type="domain" description="FAF" evidence="3">
    <location>
        <begin position="162"/>
        <end position="215"/>
    </location>
</feature>
<evidence type="ECO:0000313" key="5">
    <source>
        <dbReference type="Proteomes" id="UP000619265"/>
    </source>
</evidence>
<dbReference type="Proteomes" id="UP000619265">
    <property type="component" value="Unassembled WGS sequence"/>
</dbReference>
<feature type="region of interest" description="Disordered" evidence="2">
    <location>
        <begin position="231"/>
        <end position="252"/>
    </location>
</feature>
<gene>
    <name evidence="4" type="ORF">F2P56_023666</name>
</gene>
<reference evidence="4" key="1">
    <citation type="submission" date="2015-10" db="EMBL/GenBank/DDBJ databases">
        <authorList>
            <person name="Martinez-Garcia P.J."/>
            <person name="Crepeau M.W."/>
            <person name="Puiu D."/>
            <person name="Gonzalez-Ibeas D."/>
            <person name="Whalen J."/>
            <person name="Stevens K."/>
            <person name="Paul R."/>
            <person name="Butterfield T."/>
            <person name="Britton M."/>
            <person name="Reagan R."/>
            <person name="Chakraborty S."/>
            <person name="Walawage S.L."/>
            <person name="Vasquez-Gross H.A."/>
            <person name="Cardeno C."/>
            <person name="Famula R."/>
            <person name="Pratt K."/>
            <person name="Kuruganti S."/>
            <person name="Aradhya M.K."/>
            <person name="Leslie C.A."/>
            <person name="Dandekar A.M."/>
            <person name="Salzberg S.L."/>
            <person name="Wegrzyn J.L."/>
            <person name="Langley C.H."/>
            <person name="Neale D.B."/>
        </authorList>
    </citation>
    <scope>NUCLEOTIDE SEQUENCE</scope>
    <source>
        <tissue evidence="4">Leaves</tissue>
    </source>
</reference>
<dbReference type="Pfam" id="PF11250">
    <property type="entry name" value="FAF"/>
    <property type="match status" value="1"/>
</dbReference>
<dbReference type="InterPro" id="IPR046431">
    <property type="entry name" value="FAF_dom"/>
</dbReference>
<accession>A0A833TXZ8</accession>
<dbReference type="AlphaFoldDB" id="A0A833TXZ8"/>
<name>A0A833TXZ8_JUGRE</name>
<evidence type="ECO:0000256" key="1">
    <source>
        <dbReference type="ARBA" id="ARBA00008690"/>
    </source>
</evidence>
<evidence type="ECO:0000313" key="4">
    <source>
        <dbReference type="EMBL" id="KAF5453962.1"/>
    </source>
</evidence>
<dbReference type="EMBL" id="LIHL02000011">
    <property type="protein sequence ID" value="KAF5453962.1"/>
    <property type="molecule type" value="Genomic_DNA"/>
</dbReference>
<sequence>MMMSFCKKSVHSFLGLATSIDTTSTFSNTDKLPYRFYHQHHISSSLSGGLGLVTATDADVQRSPNVLESSSVKSTQLPSLPLAPPKRDLCVMGFIDDMGGGVDGLMSCTESLGFESSDERRFDDKIAEGMVENDGNSRSFQYRRSTPRMKYWRKRAGGEVKKFPPPLSSLRPNGQRNFFLRAVRKDGRLELTEVRIDRTEVLRASRQDGRLRLHLIRENDIQDCAEEVEGENRVVQQEVEPEQEEEEEEEENEVVVVAENEEKENVKGIEEEKEEEKFGEWKLFPWSGEGFRWCHELVSHHEHHHHTNHHHNLHAWRQHCVTTGSTGISVVDSN</sequence>
<dbReference type="PANTHER" id="PTHR33155:SF27">
    <property type="entry name" value="FANTASTIC FOUR-LIKE PROTEIN (DUF3049)"/>
    <property type="match status" value="1"/>
</dbReference>
<protein>
    <recommendedName>
        <fullName evidence="3">FAF domain-containing protein</fullName>
    </recommendedName>
</protein>
<feature type="compositionally biased region" description="Acidic residues" evidence="2">
    <location>
        <begin position="239"/>
        <end position="252"/>
    </location>
</feature>
<proteinExistence type="inferred from homology"/>
<evidence type="ECO:0000256" key="2">
    <source>
        <dbReference type="SAM" id="MobiDB-lite"/>
    </source>
</evidence>